<proteinExistence type="predicted"/>
<feature type="compositionally biased region" description="Basic and acidic residues" evidence="1">
    <location>
        <begin position="111"/>
        <end position="129"/>
    </location>
</feature>
<dbReference type="SUPFAM" id="SSF54001">
    <property type="entry name" value="Cysteine proteinases"/>
    <property type="match status" value="1"/>
</dbReference>
<feature type="compositionally biased region" description="Polar residues" evidence="1">
    <location>
        <begin position="275"/>
        <end position="287"/>
    </location>
</feature>
<dbReference type="SMART" id="SM00460">
    <property type="entry name" value="TGc"/>
    <property type="match status" value="1"/>
</dbReference>
<comment type="caution">
    <text evidence="3">The sequence shown here is derived from an EMBL/GenBank/DDBJ whole genome shotgun (WGS) entry which is preliminary data.</text>
</comment>
<evidence type="ECO:0000313" key="4">
    <source>
        <dbReference type="Proteomes" id="UP000242875"/>
    </source>
</evidence>
<dbReference type="InterPro" id="IPR052557">
    <property type="entry name" value="CAP/Cytokinesis_protein"/>
</dbReference>
<evidence type="ECO:0000313" key="3">
    <source>
        <dbReference type="EMBL" id="OZJ04756.1"/>
    </source>
</evidence>
<dbReference type="InterPro" id="IPR038765">
    <property type="entry name" value="Papain-like_cys_pep_sf"/>
</dbReference>
<dbReference type="OrthoDB" id="6129702at2759"/>
<sequence>MSTGHYMHSNGAHMAGLERYDYPSSLRPGSTRKLSSSSQSTRTTSSSRYSSSDGRQILRSDPVYQRPMSARRVPSLRDGSRRKRWSEYKTASPLLEETPPPPQVELHRRRSSPDLTRDILSRRGDEEPADKVKLVPGAWPASPAKDMEDVDGEIVRDTSADQNYEYVILRVPTNAVSSNTGSSPNQNMQMSMASNVNAAAHVPSGLHESQHILASQYASFIEGTMVPEQHHRLPPEPVQLASFDALAEDRIGHRLSTPEVHYFVDSLNALKSVERSQTTGTGGNQPQRAWKRDTSSRYEYLVLKPSQSTIDGIQESMSEHNGPDNIFSESPENTPPLSQKSPHILPNHTADAASPEPAKPPTLGRQQSCSWSSERSESMYRLQRKHSHEHFGLPQYPHYPESEYGTLYSEKPLPPVHSGHVFRSQPSLAAHTQESFASSVVYQKPDDVRSEESTTTVTYRATHRIPRSRSTTDLRSYSDFSGSIVDEGFIPTATMDSSSRESIEVIDQARSGASLKGSVHSNPEGLKPSIRRFLTTLSRKSFSSEDQSSITTPTDEYPSSTFHLRPKFSQPRVSMPVKGLSHLQTSPARSFSQRLKLLLKPRRHKYHAAAREANAGIMEWSVNRANSLDMDRSLKGVGVYRAQWNPFVVLGNSRPVRDTRRKALAFNESDFTQINNYARNVRQRSHLLTAEQLVKKYLIRPYKHDIHKARAIFIWIAENIAIGAPTNADTESLSSKDWVESAEEVLRKRWCRSGSGFARLFCELAVAAELETVIVYGYLRGPKDTIDVAIGANNKSLHAWNAVKIEGEYRLVDCFLASKFHPDNITESFDPFYFLTPPADFIFTHFPTSNPMYQFLDPPLDIHTFFALPYVWPSYFANNLDMVDFEFAKLDLRNDEVAELHLQAPSHVGIFAHVEATVAQANGNPSSITKRAVAQYKLERGKRICKIKAVLPRDCRSAWLVISAGPRDAQGVDGSRAGYPPAMTFRLTHQGTIPPSFDFLTLYPSLADFYIQTPQCNSLYLYQTYTFRLQSVLLRDYKLAVKSPNGRYHKLRPLVGSVDGGTWFQEVVEVREVGTWSLVVLTEGRGGWAMVASWECVPV</sequence>
<dbReference type="Gene3D" id="3.10.620.30">
    <property type="match status" value="1"/>
</dbReference>
<organism evidence="3 4">
    <name type="scientific">Bifiguratus adelaidae</name>
    <dbReference type="NCBI Taxonomy" id="1938954"/>
    <lineage>
        <taxon>Eukaryota</taxon>
        <taxon>Fungi</taxon>
        <taxon>Fungi incertae sedis</taxon>
        <taxon>Mucoromycota</taxon>
        <taxon>Mucoromycotina</taxon>
        <taxon>Endogonomycetes</taxon>
        <taxon>Endogonales</taxon>
        <taxon>Endogonales incertae sedis</taxon>
        <taxon>Bifiguratus</taxon>
    </lineage>
</organism>
<feature type="region of interest" description="Disordered" evidence="1">
    <location>
        <begin position="274"/>
        <end position="293"/>
    </location>
</feature>
<gene>
    <name evidence="3" type="ORF">BZG36_01836</name>
</gene>
<dbReference type="GO" id="GO:0140278">
    <property type="term" value="P:mitotic division septum assembly"/>
    <property type="evidence" value="ECO:0007669"/>
    <property type="project" value="TreeGrafter"/>
</dbReference>
<reference evidence="3 4" key="1">
    <citation type="journal article" date="2017" name="Mycologia">
        <title>Bifiguratus adelaidae, gen. et sp. nov., a new member of Mucoromycotina in endophytic and soil-dwelling habitats.</title>
        <authorList>
            <person name="Torres-Cruz T.J."/>
            <person name="Billingsley Tobias T.L."/>
            <person name="Almatruk M."/>
            <person name="Hesse C."/>
            <person name="Kuske C.R."/>
            <person name="Desiro A."/>
            <person name="Benucci G.M."/>
            <person name="Bonito G."/>
            <person name="Stajich J.E."/>
            <person name="Dunlap C."/>
            <person name="Arnold A.E."/>
            <person name="Porras-Alfaro A."/>
        </authorList>
    </citation>
    <scope>NUCLEOTIDE SEQUENCE [LARGE SCALE GENOMIC DNA]</scope>
    <source>
        <strain evidence="3 4">AZ0501</strain>
    </source>
</reference>
<dbReference type="GO" id="GO:0110085">
    <property type="term" value="C:mitotic actomyosin contractile ring"/>
    <property type="evidence" value="ECO:0007669"/>
    <property type="project" value="TreeGrafter"/>
</dbReference>
<dbReference type="InterPro" id="IPR056409">
    <property type="entry name" value="Ig_CYK3_C"/>
</dbReference>
<dbReference type="Pfam" id="PF24584">
    <property type="entry name" value="Ig_CYK3_C"/>
    <property type="match status" value="1"/>
</dbReference>
<feature type="compositionally biased region" description="Polar residues" evidence="1">
    <location>
        <begin position="544"/>
        <end position="562"/>
    </location>
</feature>
<dbReference type="EMBL" id="MVBO01000030">
    <property type="protein sequence ID" value="OZJ04756.1"/>
    <property type="molecule type" value="Genomic_DNA"/>
</dbReference>
<name>A0A261Y2C2_9FUNG</name>
<feature type="domain" description="Transglutaminase-like" evidence="2">
    <location>
        <begin position="748"/>
        <end position="816"/>
    </location>
</feature>
<dbReference type="Proteomes" id="UP000242875">
    <property type="component" value="Unassembled WGS sequence"/>
</dbReference>
<feature type="region of interest" description="Disordered" evidence="1">
    <location>
        <begin position="544"/>
        <end position="568"/>
    </location>
</feature>
<feature type="compositionally biased region" description="Polar residues" evidence="1">
    <location>
        <begin position="327"/>
        <end position="341"/>
    </location>
</feature>
<dbReference type="Pfam" id="PF01841">
    <property type="entry name" value="Transglut_core"/>
    <property type="match status" value="1"/>
</dbReference>
<dbReference type="InterPro" id="IPR002931">
    <property type="entry name" value="Transglutaminase-like"/>
</dbReference>
<feature type="region of interest" description="Disordered" evidence="1">
    <location>
        <begin position="19"/>
        <end position="129"/>
    </location>
</feature>
<evidence type="ECO:0000259" key="2">
    <source>
        <dbReference type="SMART" id="SM00460"/>
    </source>
</evidence>
<evidence type="ECO:0000256" key="1">
    <source>
        <dbReference type="SAM" id="MobiDB-lite"/>
    </source>
</evidence>
<keyword evidence="4" id="KW-1185">Reference proteome</keyword>
<accession>A0A261Y2C2</accession>
<dbReference type="PANTHER" id="PTHR46333">
    <property type="entry name" value="CYTOKINESIS PROTEIN 3"/>
    <property type="match status" value="1"/>
</dbReference>
<dbReference type="PANTHER" id="PTHR46333:SF2">
    <property type="entry name" value="CYTOKINESIS PROTEIN 3"/>
    <property type="match status" value="1"/>
</dbReference>
<feature type="compositionally biased region" description="Low complexity" evidence="1">
    <location>
        <begin position="31"/>
        <end position="52"/>
    </location>
</feature>
<dbReference type="AlphaFoldDB" id="A0A261Y2C2"/>
<feature type="region of interest" description="Disordered" evidence="1">
    <location>
        <begin position="314"/>
        <end position="385"/>
    </location>
</feature>
<protein>
    <recommendedName>
        <fullName evidence="2">Transglutaminase-like domain-containing protein</fullName>
    </recommendedName>
</protein>